<feature type="domain" description="SnoaL-like" evidence="1">
    <location>
        <begin position="12"/>
        <end position="100"/>
    </location>
</feature>
<comment type="caution">
    <text evidence="2">The sequence shown here is derived from an EMBL/GenBank/DDBJ whole genome shotgun (WGS) entry which is preliminary data.</text>
</comment>
<dbReference type="Pfam" id="PF12680">
    <property type="entry name" value="SnoaL_2"/>
    <property type="match status" value="1"/>
</dbReference>
<sequence length="107" mass="11165">MLQDVFNQPDEERRATAIAGIFSEDVVFRDAEGTATGRNELAATVAGLLAQGPGLVFTPDGPYRGVADLGMRSWQLGPPGGATILGGLDVAQVADGRIVRLWTILGA</sequence>
<keyword evidence="3" id="KW-1185">Reference proteome</keyword>
<evidence type="ECO:0000259" key="1">
    <source>
        <dbReference type="Pfam" id="PF12680"/>
    </source>
</evidence>
<evidence type="ECO:0000313" key="3">
    <source>
        <dbReference type="Proteomes" id="UP000663801"/>
    </source>
</evidence>
<name>A0A938YMP7_9ACTN</name>
<evidence type="ECO:0000313" key="2">
    <source>
        <dbReference type="EMBL" id="MBM9478089.1"/>
    </source>
</evidence>
<dbReference type="SUPFAM" id="SSF54427">
    <property type="entry name" value="NTF2-like"/>
    <property type="match status" value="1"/>
</dbReference>
<dbReference type="InterPro" id="IPR032710">
    <property type="entry name" value="NTF2-like_dom_sf"/>
</dbReference>
<reference evidence="2" key="1">
    <citation type="submission" date="2021-01" db="EMBL/GenBank/DDBJ databases">
        <title>KCTC 19127 draft genome.</title>
        <authorList>
            <person name="An D."/>
        </authorList>
    </citation>
    <scope>NUCLEOTIDE SEQUENCE</scope>
    <source>
        <strain evidence="2">KCTC 19127</strain>
    </source>
</reference>
<organism evidence="2 3">
    <name type="scientific">Nakamurella flavida</name>
    <dbReference type="NCBI Taxonomy" id="363630"/>
    <lineage>
        <taxon>Bacteria</taxon>
        <taxon>Bacillati</taxon>
        <taxon>Actinomycetota</taxon>
        <taxon>Actinomycetes</taxon>
        <taxon>Nakamurellales</taxon>
        <taxon>Nakamurellaceae</taxon>
        <taxon>Nakamurella</taxon>
    </lineage>
</organism>
<dbReference type="InterPro" id="IPR037401">
    <property type="entry name" value="SnoaL-like"/>
</dbReference>
<dbReference type="Proteomes" id="UP000663801">
    <property type="component" value="Unassembled WGS sequence"/>
</dbReference>
<protein>
    <submittedName>
        <fullName evidence="2">Nuclear transport factor 2 family protein</fullName>
    </submittedName>
</protein>
<dbReference type="AlphaFoldDB" id="A0A938YMP7"/>
<dbReference type="RefSeq" id="WP_205258212.1">
    <property type="nucleotide sequence ID" value="NZ_BAAAPV010000002.1"/>
</dbReference>
<gene>
    <name evidence="2" type="ORF">JL107_16695</name>
</gene>
<proteinExistence type="predicted"/>
<dbReference type="Gene3D" id="3.10.450.50">
    <property type="match status" value="1"/>
</dbReference>
<accession>A0A938YMP7</accession>
<dbReference type="EMBL" id="JAERWL010000015">
    <property type="protein sequence ID" value="MBM9478089.1"/>
    <property type="molecule type" value="Genomic_DNA"/>
</dbReference>